<comment type="caution">
    <text evidence="4">The sequence shown here is derived from an EMBL/GenBank/DDBJ whole genome shotgun (WGS) entry which is preliminary data.</text>
</comment>
<dbReference type="Proteomes" id="UP000622552">
    <property type="component" value="Unassembled WGS sequence"/>
</dbReference>
<feature type="transmembrane region" description="Helical" evidence="2">
    <location>
        <begin position="804"/>
        <end position="824"/>
    </location>
</feature>
<keyword evidence="2" id="KW-0812">Transmembrane</keyword>
<feature type="compositionally biased region" description="Pro residues" evidence="1">
    <location>
        <begin position="148"/>
        <end position="165"/>
    </location>
</feature>
<keyword evidence="2" id="KW-0472">Membrane</keyword>
<feature type="compositionally biased region" description="Basic and acidic residues" evidence="1">
    <location>
        <begin position="553"/>
        <end position="567"/>
    </location>
</feature>
<dbReference type="EMBL" id="JADOUF010000001">
    <property type="protein sequence ID" value="MBG6137428.1"/>
    <property type="molecule type" value="Genomic_DNA"/>
</dbReference>
<keyword evidence="2" id="KW-1133">Transmembrane helix</keyword>
<sequence length="834" mass="90082">MSYRRWAAMAVVLGLLFSGPPVAHADTPYEWDFDKLTDSFRVQSGEKGVYDDFTGLTVRVSKTQNLGNEGIAVTWTGGASTPQSGFQTNYLQMMQCWGADPKALDFRETCQYGSGKALGPGTEAPGTDTHLRDLMRSNPDPLETMPDPGVPAPDPSVPEPKPVPQVPSDWQSVPFRSALTGDATPNGSPRQPYPKRNDLPTLDQETPEMLSRFFDRYSSNEVPYARTSTAHTGRVIFEVQTAVQAPHLGCGVRKDATGNLAPCWLVIVPRGDHDANGAEQKDGNSTDGSPLSRTFFQSAIAVPLEFAPVSSGCPVGAAERGMMGTELAVDAITSWQPKLCAVTGSVYGYSQNSDADVRSRIAVRGRGAPGMGFTIDPVRTGEGDPTVLQGPVTLSSVVVAFNIDNQKEPAGADEGTPVTELKLTPRIVAKLLTHSYQRDVPGGTTDPPPQVSTNIKQLRVDPEFVELNPQFAKFLTKAAPDGLMVSLPDNSAAREVWRWIRADKDANDWLNGTPYSYRLPNDPNTPRLMRVNSTFAQEFTDGKVPSNYPNPDPTKHKNDPSDAVKEEGYDMGKYRPYMKSMHEAALQTARADGKGKTEWDPSRNPPAYKANPPQTPGRRFSLSITDSVSAQRYGLYPASLRNANGEFVAPTPDAMLAGAAAMVPSAAGSQVLTIDPQKKAPGAYPLTMLTYAAADTSEEPAARKDFANMLRYAVADGQNPGRARGQLPPGYVPLPQNLRAQTLAMANQLEKWVNPPEPGEQVEESTPDRGVVPQVAVPAPSLGAKTPVPAARSTRSVPVGLLRWAWVAILTAGLVGALSGPTLLRWESRRRRRT</sequence>
<keyword evidence="5" id="KW-1185">Reference proteome</keyword>
<feature type="compositionally biased region" description="Basic and acidic residues" evidence="1">
    <location>
        <begin position="591"/>
        <end position="601"/>
    </location>
</feature>
<evidence type="ECO:0000313" key="4">
    <source>
        <dbReference type="EMBL" id="MBG6137428.1"/>
    </source>
</evidence>
<keyword evidence="3" id="KW-0732">Signal</keyword>
<evidence type="ECO:0000256" key="3">
    <source>
        <dbReference type="SAM" id="SignalP"/>
    </source>
</evidence>
<feature type="signal peptide" evidence="3">
    <location>
        <begin position="1"/>
        <end position="25"/>
    </location>
</feature>
<protein>
    <recommendedName>
        <fullName evidence="6">PBP domain-containing protein</fullName>
    </recommendedName>
</protein>
<dbReference type="RefSeq" id="WP_197004303.1">
    <property type="nucleotide sequence ID" value="NZ_BONS01000020.1"/>
</dbReference>
<accession>A0A8J7GSG9</accession>
<feature type="region of interest" description="Disordered" evidence="1">
    <location>
        <begin position="538"/>
        <end position="567"/>
    </location>
</feature>
<feature type="chain" id="PRO_5035325749" description="PBP domain-containing protein" evidence="3">
    <location>
        <begin position="26"/>
        <end position="834"/>
    </location>
</feature>
<evidence type="ECO:0000256" key="2">
    <source>
        <dbReference type="SAM" id="Phobius"/>
    </source>
</evidence>
<evidence type="ECO:0000313" key="5">
    <source>
        <dbReference type="Proteomes" id="UP000622552"/>
    </source>
</evidence>
<gene>
    <name evidence="4" type="ORF">IW245_003622</name>
</gene>
<feature type="region of interest" description="Disordered" evidence="1">
    <location>
        <begin position="585"/>
        <end position="619"/>
    </location>
</feature>
<reference evidence="4" key="1">
    <citation type="submission" date="2020-11" db="EMBL/GenBank/DDBJ databases">
        <title>Sequencing the genomes of 1000 actinobacteria strains.</title>
        <authorList>
            <person name="Klenk H.-P."/>
        </authorList>
    </citation>
    <scope>NUCLEOTIDE SEQUENCE</scope>
    <source>
        <strain evidence="4">DSM 45356</strain>
    </source>
</reference>
<organism evidence="4 5">
    <name type="scientific">Longispora fulva</name>
    <dbReference type="NCBI Taxonomy" id="619741"/>
    <lineage>
        <taxon>Bacteria</taxon>
        <taxon>Bacillati</taxon>
        <taxon>Actinomycetota</taxon>
        <taxon>Actinomycetes</taxon>
        <taxon>Micromonosporales</taxon>
        <taxon>Micromonosporaceae</taxon>
        <taxon>Longispora</taxon>
    </lineage>
</organism>
<name>A0A8J7GSG9_9ACTN</name>
<evidence type="ECO:0008006" key="6">
    <source>
        <dbReference type="Google" id="ProtNLM"/>
    </source>
</evidence>
<proteinExistence type="predicted"/>
<feature type="region of interest" description="Disordered" evidence="1">
    <location>
        <begin position="114"/>
        <end position="202"/>
    </location>
</feature>
<dbReference type="SUPFAM" id="SSF53850">
    <property type="entry name" value="Periplasmic binding protein-like II"/>
    <property type="match status" value="1"/>
</dbReference>
<dbReference type="Gene3D" id="3.40.190.10">
    <property type="entry name" value="Periplasmic binding protein-like II"/>
    <property type="match status" value="2"/>
</dbReference>
<evidence type="ECO:0000256" key="1">
    <source>
        <dbReference type="SAM" id="MobiDB-lite"/>
    </source>
</evidence>
<dbReference type="AlphaFoldDB" id="A0A8J7GSG9"/>